<feature type="transmembrane region" description="Helical" evidence="1">
    <location>
        <begin position="204"/>
        <end position="222"/>
    </location>
</feature>
<sequence length="231" mass="25932">MKYLFPNPANKTKTGKKNQKVTLKFILQPFFLLCLMACVRLGSIFYKCREEQAQCVNYDIIISLEKLHHNESYKLARLLLSLISLIVPVAIFLQIIASKFPSKSLTVSAVCIKYGIFFVCVCTSLRWWLNIVPLEAVDRILQGNEVVLIRAASLTVIIMLTIIGLFPMLSEKPWEISSKEVYFGSLGSLFFVVLQLLYLTAGDAIAPAIALMYFSTLLCFLLNDTSLSNSG</sequence>
<protein>
    <submittedName>
        <fullName evidence="2">Uncharacterized protein</fullName>
    </submittedName>
</protein>
<keyword evidence="1" id="KW-0472">Membrane</keyword>
<feature type="transmembrane region" description="Helical" evidence="1">
    <location>
        <begin position="75"/>
        <end position="93"/>
    </location>
</feature>
<keyword evidence="1" id="KW-1133">Transmembrane helix</keyword>
<feature type="transmembrane region" description="Helical" evidence="1">
    <location>
        <begin position="21"/>
        <end position="42"/>
    </location>
</feature>
<evidence type="ECO:0000256" key="1">
    <source>
        <dbReference type="SAM" id="Phobius"/>
    </source>
</evidence>
<keyword evidence="3" id="KW-1185">Reference proteome</keyword>
<reference evidence="2 3" key="1">
    <citation type="submission" date="2013-11" db="EMBL/GenBank/DDBJ databases">
        <title>Genome sequencing of Stegodyphus mimosarum.</title>
        <authorList>
            <person name="Bechsgaard J."/>
        </authorList>
    </citation>
    <scope>NUCLEOTIDE SEQUENCE [LARGE SCALE GENOMIC DNA]</scope>
</reference>
<name>A0A087TW29_STEMI</name>
<dbReference type="EMBL" id="KK117015">
    <property type="protein sequence ID" value="KFM69318.1"/>
    <property type="molecule type" value="Genomic_DNA"/>
</dbReference>
<feature type="transmembrane region" description="Helical" evidence="1">
    <location>
        <begin position="105"/>
        <end position="128"/>
    </location>
</feature>
<evidence type="ECO:0000313" key="3">
    <source>
        <dbReference type="Proteomes" id="UP000054359"/>
    </source>
</evidence>
<dbReference type="Proteomes" id="UP000054359">
    <property type="component" value="Unassembled WGS sequence"/>
</dbReference>
<dbReference type="OrthoDB" id="6435339at2759"/>
<feature type="transmembrane region" description="Helical" evidence="1">
    <location>
        <begin position="148"/>
        <end position="169"/>
    </location>
</feature>
<accession>A0A087TW29</accession>
<proteinExistence type="predicted"/>
<feature type="non-terminal residue" evidence="2">
    <location>
        <position position="231"/>
    </location>
</feature>
<organism evidence="2 3">
    <name type="scientific">Stegodyphus mimosarum</name>
    <name type="common">African social velvet spider</name>
    <dbReference type="NCBI Taxonomy" id="407821"/>
    <lineage>
        <taxon>Eukaryota</taxon>
        <taxon>Metazoa</taxon>
        <taxon>Ecdysozoa</taxon>
        <taxon>Arthropoda</taxon>
        <taxon>Chelicerata</taxon>
        <taxon>Arachnida</taxon>
        <taxon>Araneae</taxon>
        <taxon>Araneomorphae</taxon>
        <taxon>Entelegynae</taxon>
        <taxon>Eresoidea</taxon>
        <taxon>Eresidae</taxon>
        <taxon>Stegodyphus</taxon>
    </lineage>
</organism>
<evidence type="ECO:0000313" key="2">
    <source>
        <dbReference type="EMBL" id="KFM69318.1"/>
    </source>
</evidence>
<feature type="transmembrane region" description="Helical" evidence="1">
    <location>
        <begin position="181"/>
        <end position="198"/>
    </location>
</feature>
<keyword evidence="1" id="KW-0812">Transmembrane</keyword>
<dbReference type="AlphaFoldDB" id="A0A087TW29"/>
<gene>
    <name evidence="2" type="ORF">X975_26687</name>
</gene>